<accession>A0A1G2HZ82</accession>
<evidence type="ECO:0000313" key="1">
    <source>
        <dbReference type="EMBL" id="OGZ67862.1"/>
    </source>
</evidence>
<reference evidence="1 2" key="1">
    <citation type="journal article" date="2016" name="Nat. Commun.">
        <title>Thousands of microbial genomes shed light on interconnected biogeochemical processes in an aquifer system.</title>
        <authorList>
            <person name="Anantharaman K."/>
            <person name="Brown C.T."/>
            <person name="Hug L.A."/>
            <person name="Sharon I."/>
            <person name="Castelle C.J."/>
            <person name="Probst A.J."/>
            <person name="Thomas B.C."/>
            <person name="Singh A."/>
            <person name="Wilkins M.J."/>
            <person name="Karaoz U."/>
            <person name="Brodie E.L."/>
            <person name="Williams K.H."/>
            <person name="Hubbard S.S."/>
            <person name="Banfield J.F."/>
        </authorList>
    </citation>
    <scope>NUCLEOTIDE SEQUENCE [LARGE SCALE GENOMIC DNA]</scope>
</reference>
<organism evidence="1 2">
    <name type="scientific">Candidatus Staskawiczbacteria bacterium RIFCSPHIGHO2_02_FULL_42_22</name>
    <dbReference type="NCBI Taxonomy" id="1802207"/>
    <lineage>
        <taxon>Bacteria</taxon>
        <taxon>Candidatus Staskawicziibacteriota</taxon>
    </lineage>
</organism>
<gene>
    <name evidence="1" type="ORF">A3D44_02520</name>
</gene>
<dbReference type="InterPro" id="IPR043755">
    <property type="entry name" value="DUF5701"/>
</dbReference>
<dbReference type="EMBL" id="MHOT01000029">
    <property type="protein sequence ID" value="OGZ67862.1"/>
    <property type="molecule type" value="Genomic_DNA"/>
</dbReference>
<dbReference type="Proteomes" id="UP000178820">
    <property type="component" value="Unassembled WGS sequence"/>
</dbReference>
<dbReference type="Pfam" id="PF18959">
    <property type="entry name" value="DUF5701"/>
    <property type="match status" value="1"/>
</dbReference>
<name>A0A1G2HZ82_9BACT</name>
<dbReference type="AlphaFoldDB" id="A0A1G2HZ82"/>
<comment type="caution">
    <text evidence="1">The sequence shown here is derived from an EMBL/GenBank/DDBJ whole genome shotgun (WGS) entry which is preliminary data.</text>
</comment>
<evidence type="ECO:0000313" key="2">
    <source>
        <dbReference type="Proteomes" id="UP000178820"/>
    </source>
</evidence>
<protein>
    <submittedName>
        <fullName evidence="1">Uncharacterized protein</fullName>
    </submittedName>
</protein>
<proteinExistence type="predicted"/>
<sequence>MLFFKSKEKLNIESLRSVFETQKNTLLTLGYPALLGMTPDDFTAALENTWKLLSEKVADIEITVKGNIPLLIVVEQGVLQEKIKKIHGHTELDLHNIKKTENASLSPFSILLDVEDGRKMIAKSPKDALKKFEKEHRFSLTINESIALLTHYPELLKNHYLISAGSFYSKEQETLPLLWLLDEHGRPELHYAWFHIAHGSYGTASYKVKF</sequence>